<comment type="caution">
    <text evidence="3">The sequence shown here is derived from an EMBL/GenBank/DDBJ whole genome shotgun (WGS) entry which is preliminary data.</text>
</comment>
<dbReference type="EMBL" id="BAABAH010000002">
    <property type="protein sequence ID" value="GAA3807483.1"/>
    <property type="molecule type" value="Genomic_DNA"/>
</dbReference>
<evidence type="ECO:0000256" key="1">
    <source>
        <dbReference type="SAM" id="SignalP"/>
    </source>
</evidence>
<proteinExistence type="predicted"/>
<dbReference type="RefSeq" id="WP_344772542.1">
    <property type="nucleotide sequence ID" value="NZ_BAABAH010000002.1"/>
</dbReference>
<gene>
    <name evidence="3" type="ORF">GCM10022242_08090</name>
</gene>
<keyword evidence="1" id="KW-0732">Signal</keyword>
<reference evidence="4" key="1">
    <citation type="journal article" date="2019" name="Int. J. Syst. Evol. Microbiol.">
        <title>The Global Catalogue of Microorganisms (GCM) 10K type strain sequencing project: providing services to taxonomists for standard genome sequencing and annotation.</title>
        <authorList>
            <consortium name="The Broad Institute Genomics Platform"/>
            <consortium name="The Broad Institute Genome Sequencing Center for Infectious Disease"/>
            <person name="Wu L."/>
            <person name="Ma J."/>
        </authorList>
    </citation>
    <scope>NUCLEOTIDE SEQUENCE [LARGE SCALE GENOMIC DNA]</scope>
    <source>
        <strain evidence="4">JCM 16953</strain>
    </source>
</reference>
<organism evidence="3 4">
    <name type="scientific">Nocardioides panacisoli</name>
    <dbReference type="NCBI Taxonomy" id="627624"/>
    <lineage>
        <taxon>Bacteria</taxon>
        <taxon>Bacillati</taxon>
        <taxon>Actinomycetota</taxon>
        <taxon>Actinomycetes</taxon>
        <taxon>Propionibacteriales</taxon>
        <taxon>Nocardioidaceae</taxon>
        <taxon>Nocardioides</taxon>
    </lineage>
</organism>
<keyword evidence="4" id="KW-1185">Reference proteome</keyword>
<dbReference type="Proteomes" id="UP001501821">
    <property type="component" value="Unassembled WGS sequence"/>
</dbReference>
<feature type="signal peptide" evidence="1">
    <location>
        <begin position="1"/>
        <end position="28"/>
    </location>
</feature>
<evidence type="ECO:0000259" key="2">
    <source>
        <dbReference type="Pfam" id="PF20611"/>
    </source>
</evidence>
<name>A0ABP7HZH7_9ACTN</name>
<evidence type="ECO:0000313" key="4">
    <source>
        <dbReference type="Proteomes" id="UP001501821"/>
    </source>
</evidence>
<dbReference type="Pfam" id="PF20611">
    <property type="entry name" value="DUF6801"/>
    <property type="match status" value="1"/>
</dbReference>
<feature type="chain" id="PRO_5046139204" description="DUF6801 domain-containing protein" evidence="1">
    <location>
        <begin position="29"/>
        <end position="190"/>
    </location>
</feature>
<feature type="domain" description="DUF6801" evidence="2">
    <location>
        <begin position="36"/>
        <end position="183"/>
    </location>
</feature>
<accession>A0ABP7HZH7</accession>
<sequence length="190" mass="20846">MRAPRLIVLALLAALGISVLVAPSPASAVTRTLRTTYLCEVNGNSAHVRARIRVDLPRQLHKGDRMHARRVNVRLVLPASIVDYMRGLGGRSVEGTSWDAFYRVESHQRQIKRLRVPDTDIPSSGPMVLHAHGRAVGYRFRHTGTFPLHAGHAFTTHATIHRGLGDLTSTMGCSVVLGSPTRIGTIRVVR</sequence>
<evidence type="ECO:0000313" key="3">
    <source>
        <dbReference type="EMBL" id="GAA3807483.1"/>
    </source>
</evidence>
<protein>
    <recommendedName>
        <fullName evidence="2">DUF6801 domain-containing protein</fullName>
    </recommendedName>
</protein>
<dbReference type="InterPro" id="IPR046542">
    <property type="entry name" value="DUF6801"/>
</dbReference>